<dbReference type="InterPro" id="IPR002151">
    <property type="entry name" value="Kinesin_light"/>
</dbReference>
<dbReference type="GO" id="GO:0007018">
    <property type="term" value="P:microtubule-based movement"/>
    <property type="evidence" value="ECO:0007669"/>
    <property type="project" value="TreeGrafter"/>
</dbReference>
<dbReference type="GO" id="GO:0005871">
    <property type="term" value="C:kinesin complex"/>
    <property type="evidence" value="ECO:0007669"/>
    <property type="project" value="InterPro"/>
</dbReference>
<keyword evidence="4" id="KW-0802">TPR repeat</keyword>
<evidence type="ECO:0000313" key="5">
    <source>
        <dbReference type="Proteomes" id="UP000092443"/>
    </source>
</evidence>
<organism evidence="5 6">
    <name type="scientific">Glossina fuscipes</name>
    <dbReference type="NCBI Taxonomy" id="7396"/>
    <lineage>
        <taxon>Eukaryota</taxon>
        <taxon>Metazoa</taxon>
        <taxon>Ecdysozoa</taxon>
        <taxon>Arthropoda</taxon>
        <taxon>Hexapoda</taxon>
        <taxon>Insecta</taxon>
        <taxon>Pterygota</taxon>
        <taxon>Neoptera</taxon>
        <taxon>Endopterygota</taxon>
        <taxon>Diptera</taxon>
        <taxon>Brachycera</taxon>
        <taxon>Muscomorpha</taxon>
        <taxon>Hippoboscoidea</taxon>
        <taxon>Glossinidae</taxon>
        <taxon>Glossina</taxon>
    </lineage>
</organism>
<dbReference type="InterPro" id="IPR011990">
    <property type="entry name" value="TPR-like_helical_dom_sf"/>
</dbReference>
<dbReference type="PANTHER" id="PTHR45783:SF3">
    <property type="entry name" value="KINESIN LIGHT CHAIN"/>
    <property type="match status" value="1"/>
</dbReference>
<protein>
    <submittedName>
        <fullName evidence="6">Uncharacterized protein LOC119643571</fullName>
    </submittedName>
</protein>
<keyword evidence="2" id="KW-0963">Cytoplasm</keyword>
<dbReference type="AlphaFoldDB" id="A0A9C5ZL96"/>
<evidence type="ECO:0000313" key="6">
    <source>
        <dbReference type="RefSeq" id="XP_037898884.1"/>
    </source>
</evidence>
<reference evidence="6" key="1">
    <citation type="submission" date="2025-08" db="UniProtKB">
        <authorList>
            <consortium name="RefSeq"/>
        </authorList>
    </citation>
    <scope>IDENTIFICATION</scope>
    <source>
        <tissue evidence="6">Whole body pupa</tissue>
    </source>
</reference>
<sequence length="271" mass="31306">MKLPEYKIVDFVREQNYFDRSQASTSVVCKAQKNDEKTTYNLKQSSCKGNAYSYVTTLNNWALYHAKQGNFFEASHLLKRSYGIRKAFWLYHPTTVVTLSNLALVYNFSGLLREAEITSLEAIDLMERTKSADYLHAALHFFALASLYKYQRRYKEEESSYRAILFVYESHYGANDAHVIGTKARLANCLTGQKKFSEAEQLYYDILAEACQRENNPIEDSSEAQGNVVLQTLEADKLWFKVSNILYPTVAETIKKLTDLYAYRDDYNLVL</sequence>
<name>A0A9C5ZL96_9MUSC</name>
<dbReference type="Pfam" id="PF13424">
    <property type="entry name" value="TPR_12"/>
    <property type="match status" value="1"/>
</dbReference>
<evidence type="ECO:0000256" key="4">
    <source>
        <dbReference type="ARBA" id="ARBA00022803"/>
    </source>
</evidence>
<dbReference type="GO" id="GO:0005737">
    <property type="term" value="C:cytoplasm"/>
    <property type="evidence" value="ECO:0007669"/>
    <property type="project" value="UniProtKB-SubCell"/>
</dbReference>
<proteinExistence type="predicted"/>
<dbReference type="GO" id="GO:0019894">
    <property type="term" value="F:kinesin binding"/>
    <property type="evidence" value="ECO:0007669"/>
    <property type="project" value="TreeGrafter"/>
</dbReference>
<evidence type="ECO:0000256" key="3">
    <source>
        <dbReference type="ARBA" id="ARBA00022737"/>
    </source>
</evidence>
<dbReference type="Gene3D" id="1.25.40.10">
    <property type="entry name" value="Tetratricopeptide repeat domain"/>
    <property type="match status" value="1"/>
</dbReference>
<evidence type="ECO:0000256" key="1">
    <source>
        <dbReference type="ARBA" id="ARBA00004496"/>
    </source>
</evidence>
<gene>
    <name evidence="6" type="primary">LOC119643571</name>
</gene>
<keyword evidence="5" id="KW-1185">Reference proteome</keyword>
<accession>A0A9C5ZL96</accession>
<dbReference type="RefSeq" id="XP_037898884.1">
    <property type="nucleotide sequence ID" value="XM_038042956.1"/>
</dbReference>
<dbReference type="Proteomes" id="UP000092443">
    <property type="component" value="Unplaced"/>
</dbReference>
<dbReference type="GeneID" id="119643571"/>
<keyword evidence="3" id="KW-0677">Repeat</keyword>
<comment type="subcellular location">
    <subcellularLocation>
        <location evidence="1">Cytoplasm</location>
    </subcellularLocation>
</comment>
<dbReference type="KEGG" id="gfs:119643571"/>
<dbReference type="SUPFAM" id="SSF48452">
    <property type="entry name" value="TPR-like"/>
    <property type="match status" value="1"/>
</dbReference>
<dbReference type="PANTHER" id="PTHR45783">
    <property type="entry name" value="KINESIN LIGHT CHAIN"/>
    <property type="match status" value="1"/>
</dbReference>
<evidence type="ECO:0000256" key="2">
    <source>
        <dbReference type="ARBA" id="ARBA00022490"/>
    </source>
</evidence>